<dbReference type="OrthoDB" id="443682at2759"/>
<evidence type="ECO:0000313" key="7">
    <source>
        <dbReference type="Proteomes" id="UP001153620"/>
    </source>
</evidence>
<evidence type="ECO:0000256" key="2">
    <source>
        <dbReference type="ARBA" id="ARBA00022771"/>
    </source>
</evidence>
<dbReference type="AlphaFoldDB" id="A0A9N9RK53"/>
<accession>A0A9N9RK53</accession>
<dbReference type="GO" id="GO:0005634">
    <property type="term" value="C:nucleus"/>
    <property type="evidence" value="ECO:0007669"/>
    <property type="project" value="TreeGrafter"/>
</dbReference>
<evidence type="ECO:0000256" key="3">
    <source>
        <dbReference type="ARBA" id="ARBA00022833"/>
    </source>
</evidence>
<evidence type="ECO:0000259" key="5">
    <source>
        <dbReference type="PROSITE" id="PS50865"/>
    </source>
</evidence>
<dbReference type="Pfam" id="PF04194">
    <property type="entry name" value="PDCD2_C"/>
    <property type="match status" value="1"/>
</dbReference>
<keyword evidence="3" id="KW-0862">Zinc</keyword>
<dbReference type="Pfam" id="PF01753">
    <property type="entry name" value="zf-MYND"/>
    <property type="match status" value="1"/>
</dbReference>
<keyword evidence="1" id="KW-0479">Metal-binding</keyword>
<feature type="domain" description="MYND-type" evidence="5">
    <location>
        <begin position="134"/>
        <end position="170"/>
    </location>
</feature>
<dbReference type="Proteomes" id="UP001153620">
    <property type="component" value="Chromosome 1"/>
</dbReference>
<dbReference type="EMBL" id="OU895877">
    <property type="protein sequence ID" value="CAG9798227.1"/>
    <property type="molecule type" value="Genomic_DNA"/>
</dbReference>
<dbReference type="InterPro" id="IPR007320">
    <property type="entry name" value="PDCD2_C"/>
</dbReference>
<name>A0A9N9RK53_9DIPT</name>
<dbReference type="PANTHER" id="PTHR12298:SF4">
    <property type="entry name" value="PROGRAMMED CELL DEATH PROTEIN 2"/>
    <property type="match status" value="1"/>
</dbReference>
<dbReference type="PROSITE" id="PS50865">
    <property type="entry name" value="ZF_MYND_2"/>
    <property type="match status" value="1"/>
</dbReference>
<dbReference type="Gene3D" id="6.10.140.2220">
    <property type="match status" value="1"/>
</dbReference>
<gene>
    <name evidence="6" type="ORF">CHIRRI_LOCUS1212</name>
</gene>
<keyword evidence="2 4" id="KW-0863">Zinc-finger</keyword>
<dbReference type="PANTHER" id="PTHR12298">
    <property type="entry name" value="PCDC2 PROGRAMMED CELL DEATH PROTEIN 2 -RELATED"/>
    <property type="match status" value="1"/>
</dbReference>
<proteinExistence type="predicted"/>
<dbReference type="SUPFAM" id="SSF144232">
    <property type="entry name" value="HIT/MYND zinc finger-like"/>
    <property type="match status" value="1"/>
</dbReference>
<evidence type="ECO:0000313" key="6">
    <source>
        <dbReference type="EMBL" id="CAG9798227.1"/>
    </source>
</evidence>
<dbReference type="InterPro" id="IPR002893">
    <property type="entry name" value="Znf_MYND"/>
</dbReference>
<evidence type="ECO:0000256" key="1">
    <source>
        <dbReference type="ARBA" id="ARBA00022723"/>
    </source>
</evidence>
<dbReference type="GO" id="GO:0008270">
    <property type="term" value="F:zinc ion binding"/>
    <property type="evidence" value="ECO:0007669"/>
    <property type="project" value="UniProtKB-KW"/>
</dbReference>
<reference evidence="6" key="2">
    <citation type="submission" date="2022-10" db="EMBL/GenBank/DDBJ databases">
        <authorList>
            <consortium name="ENA_rothamsted_submissions"/>
            <consortium name="culmorum"/>
            <person name="King R."/>
        </authorList>
    </citation>
    <scope>NUCLEOTIDE SEQUENCE</scope>
</reference>
<evidence type="ECO:0000256" key="4">
    <source>
        <dbReference type="PROSITE-ProRule" id="PRU00134"/>
    </source>
</evidence>
<dbReference type="GO" id="GO:0005737">
    <property type="term" value="C:cytoplasm"/>
    <property type="evidence" value="ECO:0007669"/>
    <property type="project" value="InterPro"/>
</dbReference>
<keyword evidence="7" id="KW-1185">Reference proteome</keyword>
<reference evidence="6" key="1">
    <citation type="submission" date="2022-01" db="EMBL/GenBank/DDBJ databases">
        <authorList>
            <person name="King R."/>
        </authorList>
    </citation>
    <scope>NUCLEOTIDE SEQUENCE</scope>
</reference>
<organism evidence="6 7">
    <name type="scientific">Chironomus riparius</name>
    <dbReference type="NCBI Taxonomy" id="315576"/>
    <lineage>
        <taxon>Eukaryota</taxon>
        <taxon>Metazoa</taxon>
        <taxon>Ecdysozoa</taxon>
        <taxon>Arthropoda</taxon>
        <taxon>Hexapoda</taxon>
        <taxon>Insecta</taxon>
        <taxon>Pterygota</taxon>
        <taxon>Neoptera</taxon>
        <taxon>Endopterygota</taxon>
        <taxon>Diptera</taxon>
        <taxon>Nematocera</taxon>
        <taxon>Chironomoidea</taxon>
        <taxon>Chironomidae</taxon>
        <taxon>Chironominae</taxon>
        <taxon>Chironomus</taxon>
    </lineage>
</organism>
<sequence>MESKELKSIDLGFSEEQDSWLLTNRFFPSKIGGKAAWLELENIPDAKDLSCDYCNEPCTFLCQIYAAGTGKISHAFHRTIFVFICRNGKCCNINQSGNVKVLRSQLPLINKFYPDTPADESVEIEGIEPFCKVCNVCGCKGPMVCGKCKSVNYCGQHHQKIDWKSHKRSCGQESISKTNQIESCHFPEYEIVIEGEDNDTDTKAKRESDKESETRRFREYEDMIKEGKIVHNGDISEADMKDMDDTKEDKAFGKFKKAIESNPTQVIRYSRHGQPLWISSTGTLNKSNVPKCSNCNGKRSFEFQIMPQMLNDLKNYDLDWGIIAIYTCENDCNTNGKYIQEFCYKQDVTKADSDAFDVDMKNKLQISEDNCQINSKDEVLSPTTIEGTSKKAKTSKNNNYIASKVNSKKAFKECDNWE</sequence>
<protein>
    <recommendedName>
        <fullName evidence="5">MYND-type domain-containing protein</fullName>
    </recommendedName>
</protein>